<comment type="caution">
    <text evidence="2">The sequence shown here is derived from an EMBL/GenBank/DDBJ whole genome shotgun (WGS) entry which is preliminary data.</text>
</comment>
<evidence type="ECO:0000313" key="2">
    <source>
        <dbReference type="EMBL" id="MEO3691576.1"/>
    </source>
</evidence>
<sequence length="119" mass="12880">MTPTPALPSPTELALDWLLPGARNAPADSMHRIQTLCTAFPDLFTALISVLATHQGVPRDLLAVAIKQCRPDLESFSREDVSQLLIAAWNGGKSGMEAVHRSRSSQGKRSSASLSWVKE</sequence>
<feature type="region of interest" description="Disordered" evidence="1">
    <location>
        <begin position="97"/>
        <end position="119"/>
    </location>
</feature>
<dbReference type="RefSeq" id="WP_347704394.1">
    <property type="nucleotide sequence ID" value="NZ_JBDPZD010000002.1"/>
</dbReference>
<dbReference type="EMBL" id="JBDPZD010000002">
    <property type="protein sequence ID" value="MEO3691576.1"/>
    <property type="molecule type" value="Genomic_DNA"/>
</dbReference>
<name>A0ABV0G1G8_9BURK</name>
<protein>
    <submittedName>
        <fullName evidence="2">Uncharacterized protein</fullName>
    </submittedName>
</protein>
<dbReference type="Proteomes" id="UP001495147">
    <property type="component" value="Unassembled WGS sequence"/>
</dbReference>
<evidence type="ECO:0000256" key="1">
    <source>
        <dbReference type="SAM" id="MobiDB-lite"/>
    </source>
</evidence>
<reference evidence="2 3" key="1">
    <citation type="submission" date="2024-05" db="EMBL/GenBank/DDBJ databases">
        <title>Roseateles sp. DJS-2-20 16S ribosomal RNA gene Genome sequencing and assembly.</title>
        <authorList>
            <person name="Woo H."/>
        </authorList>
    </citation>
    <scope>NUCLEOTIDE SEQUENCE [LARGE SCALE GENOMIC DNA]</scope>
    <source>
        <strain evidence="2 3">DJS-2-20</strain>
    </source>
</reference>
<gene>
    <name evidence="2" type="ORF">ABDJ85_08860</name>
</gene>
<feature type="compositionally biased region" description="Low complexity" evidence="1">
    <location>
        <begin position="104"/>
        <end position="119"/>
    </location>
</feature>
<keyword evidence="3" id="KW-1185">Reference proteome</keyword>
<accession>A0ABV0G1G8</accession>
<organism evidence="2 3">
    <name type="scientific">Roseateles paludis</name>
    <dbReference type="NCBI Taxonomy" id="3145238"/>
    <lineage>
        <taxon>Bacteria</taxon>
        <taxon>Pseudomonadati</taxon>
        <taxon>Pseudomonadota</taxon>
        <taxon>Betaproteobacteria</taxon>
        <taxon>Burkholderiales</taxon>
        <taxon>Sphaerotilaceae</taxon>
        <taxon>Roseateles</taxon>
    </lineage>
</organism>
<evidence type="ECO:0000313" key="3">
    <source>
        <dbReference type="Proteomes" id="UP001495147"/>
    </source>
</evidence>
<proteinExistence type="predicted"/>